<evidence type="ECO:0000256" key="2">
    <source>
        <dbReference type="SAM" id="SignalP"/>
    </source>
</evidence>
<proteinExistence type="predicted"/>
<feature type="compositionally biased region" description="Low complexity" evidence="1">
    <location>
        <begin position="92"/>
        <end position="105"/>
    </location>
</feature>
<keyword evidence="4" id="KW-0496">Mitochondrion</keyword>
<gene>
    <name evidence="3" type="ORF">PBRA_007941</name>
    <name evidence="4" type="ORF">PLBR_LOCUS3690</name>
</gene>
<keyword evidence="5" id="KW-1185">Reference proteome</keyword>
<evidence type="ECO:0000313" key="5">
    <source>
        <dbReference type="Proteomes" id="UP000039324"/>
    </source>
</evidence>
<evidence type="ECO:0000313" key="4">
    <source>
        <dbReference type="EMBL" id="SPQ96475.1"/>
    </source>
</evidence>
<dbReference type="AlphaFoldDB" id="A0A0G4IYA0"/>
<evidence type="ECO:0000313" key="6">
    <source>
        <dbReference type="Proteomes" id="UP000290189"/>
    </source>
</evidence>
<reference evidence="3 5" key="1">
    <citation type="submission" date="2015-02" db="EMBL/GenBank/DDBJ databases">
        <authorList>
            <person name="Chooi Y.-H."/>
        </authorList>
    </citation>
    <scope>NUCLEOTIDE SEQUENCE [LARGE SCALE GENOMIC DNA]</scope>
    <source>
        <strain evidence="3">E3</strain>
    </source>
</reference>
<feature type="region of interest" description="Disordered" evidence="1">
    <location>
        <begin position="42"/>
        <end position="105"/>
    </location>
</feature>
<evidence type="ECO:0000313" key="3">
    <source>
        <dbReference type="EMBL" id="CEP00207.1"/>
    </source>
</evidence>
<dbReference type="EMBL" id="OVEO01000006">
    <property type="protein sequence ID" value="SPQ96475.1"/>
    <property type="molecule type" value="Genomic_DNA"/>
</dbReference>
<keyword evidence="2" id="KW-0732">Signal</keyword>
<feature type="chain" id="PRO_5035990796" evidence="2">
    <location>
        <begin position="19"/>
        <end position="125"/>
    </location>
</feature>
<dbReference type="Proteomes" id="UP000039324">
    <property type="component" value="Unassembled WGS sequence"/>
</dbReference>
<evidence type="ECO:0000256" key="1">
    <source>
        <dbReference type="SAM" id="MobiDB-lite"/>
    </source>
</evidence>
<organism evidence="3 5">
    <name type="scientific">Plasmodiophora brassicae</name>
    <name type="common">Clubroot disease agent</name>
    <dbReference type="NCBI Taxonomy" id="37360"/>
    <lineage>
        <taxon>Eukaryota</taxon>
        <taxon>Sar</taxon>
        <taxon>Rhizaria</taxon>
        <taxon>Endomyxa</taxon>
        <taxon>Phytomyxea</taxon>
        <taxon>Plasmodiophorida</taxon>
        <taxon>Plasmodiophoridae</taxon>
        <taxon>Plasmodiophora</taxon>
    </lineage>
</organism>
<protein>
    <submittedName>
        <fullName evidence="3">Uncharacterized protein</fullName>
    </submittedName>
</protein>
<geneLocation type="mitochondrion" evidence="4"/>
<name>A0A0G4IYA0_PLABS</name>
<feature type="compositionally biased region" description="Pro residues" evidence="1">
    <location>
        <begin position="77"/>
        <end position="91"/>
    </location>
</feature>
<accession>A0A0G4IYA0</accession>
<dbReference type="Proteomes" id="UP000290189">
    <property type="component" value="Unassembled WGS sequence"/>
</dbReference>
<dbReference type="EMBL" id="CDSF01000099">
    <property type="protein sequence ID" value="CEP00207.1"/>
    <property type="molecule type" value="Genomic_DNA"/>
</dbReference>
<sequence>MFVTFAFIIVALSTACAADGGRKASPRDGLSVDPVLPRGGPLFRQVNSMPPRQARPAWPRGDGLILPPPTVAATAPSSPPSVPPETTPAPTQPTAAQARSGAAAASPSAGVTLSFMAMVTLAIAT</sequence>
<reference evidence="4 6" key="2">
    <citation type="submission" date="2018-03" db="EMBL/GenBank/DDBJ databases">
        <authorList>
            <person name="Fogelqvist J."/>
        </authorList>
    </citation>
    <scope>NUCLEOTIDE SEQUENCE [LARGE SCALE GENOMIC DNA]</scope>
</reference>
<feature type="signal peptide" evidence="2">
    <location>
        <begin position="1"/>
        <end position="18"/>
    </location>
</feature>